<evidence type="ECO:0000313" key="4">
    <source>
        <dbReference type="EMBL" id="SEB38505.1"/>
    </source>
</evidence>
<gene>
    <name evidence="4" type="ORF">SAMN04489807_0368</name>
</gene>
<organism evidence="4 5">
    <name type="scientific">Microbacterium hydrocarbonoxydans</name>
    <dbReference type="NCBI Taxonomy" id="273678"/>
    <lineage>
        <taxon>Bacteria</taxon>
        <taxon>Bacillati</taxon>
        <taxon>Actinomycetota</taxon>
        <taxon>Actinomycetes</taxon>
        <taxon>Micrococcales</taxon>
        <taxon>Microbacteriaceae</taxon>
        <taxon>Microbacterium</taxon>
    </lineage>
</organism>
<dbReference type="EMBL" id="FNSQ01000005">
    <property type="protein sequence ID" value="SEB38505.1"/>
    <property type="molecule type" value="Genomic_DNA"/>
</dbReference>
<dbReference type="RefSeq" id="WP_060926206.1">
    <property type="nucleotide sequence ID" value="NZ_FNSQ01000005.1"/>
</dbReference>
<dbReference type="AlphaFoldDB" id="A0A1H4IXE5"/>
<feature type="signal peptide" evidence="3">
    <location>
        <begin position="1"/>
        <end position="40"/>
    </location>
</feature>
<sequence>MTATTPENGLRPRFRRLARGTVVSAIALALCGLGAGSASAASDSTTDESPATELVLTAGVRGTVTPGSATTASLTVINDDTSALSAGRVTVELNRTPLPDETAVASWLDDSEAAGGFTALGSDATAPVDPESSVTSSLFIPADTLTGLAPGVYPIRATLTGAATDAQEDADAVTSTSVLVVSAAAKPSVAVLVPITATPADGALLTAEELNVLTADDGRLTAVLEGVSGTSAVLAIDPAIPAAINALGSTASESTQEWLRQLEALPNERFALQFGDADATTQAQAGLPALLQPTTLAPFVNPAGFTNPAPETPDPTPTPTDAPQPTPEPTDGPVLPDDSELITVDGATPGLLWPRSDVSAADLATFATYVGDDAVTTVLSSSALSGATGARGAVGAQNVLVVDEPASDALSKAANEPDAAIRQRWLAEASAHLALSAQAHPSVPRLIGLDRDETRTAEALSEAISAVDSLGFGLSGVLAAPAAPVTLSVEPDSTRGTALQRMLDSEVVLGEFASILDDRQLLLSPKRIQIMRATAVGLGEKGFDEAVAAVNTATIDTLNAVDIPPASTIQLLSANADLPFSVRNDLPWPVNIRLSVHPSDPRLDVQAITPWTIQPDSTTRVKVPVSARVGSGEVSLRLELSSPTGVEISQPETVRVSVRAEWETIGLALLGTLIVLLIGLGIIRTVRRRRREAAETADTDQSKDRDADADAGAESVAIEESNE</sequence>
<protein>
    <recommendedName>
        <fullName evidence="6">2-oxoglutarate dehydrogenase</fullName>
    </recommendedName>
</protein>
<dbReference type="InterPro" id="IPR046112">
    <property type="entry name" value="DUF6049"/>
</dbReference>
<dbReference type="Proteomes" id="UP000183750">
    <property type="component" value="Unassembled WGS sequence"/>
</dbReference>
<evidence type="ECO:0000256" key="2">
    <source>
        <dbReference type="SAM" id="Phobius"/>
    </source>
</evidence>
<feature type="chain" id="PRO_5010212779" description="2-oxoglutarate dehydrogenase" evidence="3">
    <location>
        <begin position="41"/>
        <end position="723"/>
    </location>
</feature>
<feature type="region of interest" description="Disordered" evidence="1">
    <location>
        <begin position="298"/>
        <end position="341"/>
    </location>
</feature>
<proteinExistence type="predicted"/>
<keyword evidence="2" id="KW-0812">Transmembrane</keyword>
<keyword evidence="2" id="KW-1133">Transmembrane helix</keyword>
<reference evidence="5" key="1">
    <citation type="submission" date="2016-10" db="EMBL/GenBank/DDBJ databases">
        <authorList>
            <person name="Varghese N."/>
            <person name="Submissions S."/>
        </authorList>
    </citation>
    <scope>NUCLEOTIDE SEQUENCE [LARGE SCALE GENOMIC DNA]</scope>
    <source>
        <strain evidence="5">DSM 16089</strain>
    </source>
</reference>
<keyword evidence="3" id="KW-0732">Signal</keyword>
<dbReference type="Pfam" id="PF19516">
    <property type="entry name" value="DUF6049"/>
    <property type="match status" value="1"/>
</dbReference>
<evidence type="ECO:0000313" key="5">
    <source>
        <dbReference type="Proteomes" id="UP000183750"/>
    </source>
</evidence>
<keyword evidence="2" id="KW-0472">Membrane</keyword>
<name>A0A1H4IXE5_9MICO</name>
<feature type="compositionally biased region" description="Pro residues" evidence="1">
    <location>
        <begin position="310"/>
        <end position="330"/>
    </location>
</feature>
<feature type="region of interest" description="Disordered" evidence="1">
    <location>
        <begin position="691"/>
        <end position="723"/>
    </location>
</feature>
<evidence type="ECO:0000256" key="3">
    <source>
        <dbReference type="SAM" id="SignalP"/>
    </source>
</evidence>
<keyword evidence="5" id="KW-1185">Reference proteome</keyword>
<accession>A0A1H4IXE5</accession>
<dbReference type="OrthoDB" id="4985746at2"/>
<feature type="transmembrane region" description="Helical" evidence="2">
    <location>
        <begin position="665"/>
        <end position="683"/>
    </location>
</feature>
<evidence type="ECO:0000256" key="1">
    <source>
        <dbReference type="SAM" id="MobiDB-lite"/>
    </source>
</evidence>
<evidence type="ECO:0008006" key="6">
    <source>
        <dbReference type="Google" id="ProtNLM"/>
    </source>
</evidence>